<accession>A0A8E0RKH7</accession>
<comment type="caution">
    <text evidence="1">The sequence shown here is derived from an EMBL/GenBank/DDBJ whole genome shotgun (WGS) entry which is preliminary data.</text>
</comment>
<dbReference type="GO" id="GO:0000502">
    <property type="term" value="C:proteasome complex"/>
    <property type="evidence" value="ECO:0007669"/>
    <property type="project" value="UniProtKB-KW"/>
</dbReference>
<organism evidence="1 2">
    <name type="scientific">Fasciolopsis buskii</name>
    <dbReference type="NCBI Taxonomy" id="27845"/>
    <lineage>
        <taxon>Eukaryota</taxon>
        <taxon>Metazoa</taxon>
        <taxon>Spiralia</taxon>
        <taxon>Lophotrochozoa</taxon>
        <taxon>Platyhelminthes</taxon>
        <taxon>Trematoda</taxon>
        <taxon>Digenea</taxon>
        <taxon>Plagiorchiida</taxon>
        <taxon>Echinostomata</taxon>
        <taxon>Echinostomatoidea</taxon>
        <taxon>Fasciolidae</taxon>
        <taxon>Fasciolopsis</taxon>
    </lineage>
</organism>
<feature type="non-terminal residue" evidence="1">
    <location>
        <position position="1"/>
    </location>
</feature>
<gene>
    <name evidence="1" type="ORF">FBUS_11638</name>
</gene>
<evidence type="ECO:0000313" key="1">
    <source>
        <dbReference type="EMBL" id="KAA0183492.1"/>
    </source>
</evidence>
<name>A0A8E0RKH7_9TREM</name>
<sequence>IEAHFNAIICEIKTQLGFNTASGIQLSATSSNADSSTGNGSMVTSSIGHSVMGSGTQNMCLRDACCLAIASLTTHPSADKRLAGHLPALLSGLLGLCDECSSVSQPSVAFAEHSQPTISSGATSPPEEAAIAVQKLVIRVLENPCSREAAAGLLPGLLPVIIDRAPWTLGPSNNELDPTKCNRTVQPSESRRLALELLLAAARTARPSALRPALPQLVLAGLQTMASVHPSLVASLMRQPVHHLHQLHHHYHHHQQQLNLPVSSTAVPSTPPGSAGLNACAVPNCSGAAPTQQQQQPLIPMSGCGGNNKEVHMAEVLRLVCFTI</sequence>
<protein>
    <submittedName>
        <fullName evidence="1">Proteasome associated protein ECM29</fullName>
    </submittedName>
</protein>
<keyword evidence="2" id="KW-1185">Reference proteome</keyword>
<proteinExistence type="predicted"/>
<keyword evidence="1" id="KW-0647">Proteasome</keyword>
<evidence type="ECO:0000313" key="2">
    <source>
        <dbReference type="Proteomes" id="UP000728185"/>
    </source>
</evidence>
<dbReference type="Proteomes" id="UP000728185">
    <property type="component" value="Unassembled WGS sequence"/>
</dbReference>
<dbReference type="EMBL" id="LUCM01011765">
    <property type="protein sequence ID" value="KAA0183492.1"/>
    <property type="molecule type" value="Genomic_DNA"/>
</dbReference>
<reference evidence="1" key="1">
    <citation type="submission" date="2019-05" db="EMBL/GenBank/DDBJ databases">
        <title>Annotation for the trematode Fasciolopsis buski.</title>
        <authorList>
            <person name="Choi Y.-J."/>
        </authorList>
    </citation>
    <scope>NUCLEOTIDE SEQUENCE</scope>
    <source>
        <strain evidence="1">HT</strain>
        <tissue evidence="1">Whole worm</tissue>
    </source>
</reference>
<dbReference type="OrthoDB" id="6283070at2759"/>
<dbReference type="AlphaFoldDB" id="A0A8E0RKH7"/>